<proteinExistence type="predicted"/>
<organism evidence="3">
    <name type="scientific">uncultured Caudovirales phage</name>
    <dbReference type="NCBI Taxonomy" id="2100421"/>
    <lineage>
        <taxon>Viruses</taxon>
        <taxon>Duplodnaviria</taxon>
        <taxon>Heunggongvirae</taxon>
        <taxon>Uroviricota</taxon>
        <taxon>Caudoviricetes</taxon>
        <taxon>Peduoviridae</taxon>
        <taxon>Maltschvirus</taxon>
        <taxon>Maltschvirus maltsch</taxon>
    </lineage>
</organism>
<dbReference type="EMBL" id="LR797176">
    <property type="protein sequence ID" value="CAB4191430.1"/>
    <property type="molecule type" value="Genomic_DNA"/>
</dbReference>
<protein>
    <submittedName>
        <fullName evidence="3">Uncharacterized protein</fullName>
    </submittedName>
</protein>
<gene>
    <name evidence="3" type="ORF">UFOVP1228_32</name>
    <name evidence="4" type="ORF">UFOVP1481_6</name>
    <name evidence="2" type="ORF">UFOVP956_32</name>
</gene>
<reference evidence="3" key="1">
    <citation type="submission" date="2020-05" db="EMBL/GenBank/DDBJ databases">
        <authorList>
            <person name="Chiriac C."/>
            <person name="Salcher M."/>
            <person name="Ghai R."/>
            <person name="Kavagutti S V."/>
        </authorList>
    </citation>
    <scope>NUCLEOTIDE SEQUENCE</scope>
</reference>
<evidence type="ECO:0000313" key="3">
    <source>
        <dbReference type="EMBL" id="CAB4191430.1"/>
    </source>
</evidence>
<keyword evidence="1" id="KW-0175">Coiled coil</keyword>
<sequence>MPTAEELAKMAGGLGSSLGGAVGSIWGPVGSMAGSALGSVGGALIGSIPSLIKSDYEKENAKRLADLKRRQELGTLGFTEEEKQSLYNAGTSATEKAAQDMRALQSTQAAALATGAGQAGIQSALQQEQAVTARAALERDLQAKNLEEKRALQNEIEQRQALASEAKARKQAAAVSIAQTGIGSLDEAIEHAKTVRGAKPTPDQLDALAKTTGMDPNQISSVLDYMASASPEMQQLFGSLMKPSTTGAVPGYRAPIGQ</sequence>
<feature type="coiled-coil region" evidence="1">
    <location>
        <begin position="134"/>
        <end position="169"/>
    </location>
</feature>
<evidence type="ECO:0000313" key="2">
    <source>
        <dbReference type="EMBL" id="CAB4173569.1"/>
    </source>
</evidence>
<accession>A0A6J5R2I9</accession>
<dbReference type="EMBL" id="LR797429">
    <property type="protein sequence ID" value="CAB4215272.1"/>
    <property type="molecule type" value="Genomic_DNA"/>
</dbReference>
<evidence type="ECO:0000313" key="4">
    <source>
        <dbReference type="EMBL" id="CAB4215272.1"/>
    </source>
</evidence>
<dbReference type="EMBL" id="LR796902">
    <property type="protein sequence ID" value="CAB4173569.1"/>
    <property type="molecule type" value="Genomic_DNA"/>
</dbReference>
<evidence type="ECO:0000256" key="1">
    <source>
        <dbReference type="SAM" id="Coils"/>
    </source>
</evidence>
<name>A0A6J5R2I9_9CAUD</name>